<dbReference type="PANTHER" id="PTHR23077">
    <property type="entry name" value="AAA-FAMILY ATPASE"/>
    <property type="match status" value="1"/>
</dbReference>
<keyword evidence="2" id="KW-0547">Nucleotide-binding</keyword>
<dbReference type="InterPro" id="IPR050168">
    <property type="entry name" value="AAA_ATPase_domain"/>
</dbReference>
<proteinExistence type="predicted"/>
<name>A0ABY8VUW4_9MYCO</name>
<dbReference type="Pfam" id="PF00004">
    <property type="entry name" value="AAA"/>
    <property type="match status" value="1"/>
</dbReference>
<dbReference type="InterPro" id="IPR003959">
    <property type="entry name" value="ATPase_AAA_core"/>
</dbReference>
<organism evidence="2 3">
    <name type="scientific">Candidatus Mycobacterium wuenschmannii</name>
    <dbReference type="NCBI Taxonomy" id="3027808"/>
    <lineage>
        <taxon>Bacteria</taxon>
        <taxon>Bacillati</taxon>
        <taxon>Actinomycetota</taxon>
        <taxon>Actinomycetes</taxon>
        <taxon>Mycobacteriales</taxon>
        <taxon>Mycobacteriaceae</taxon>
        <taxon>Mycobacterium</taxon>
    </lineage>
</organism>
<evidence type="ECO:0000313" key="2">
    <source>
        <dbReference type="EMBL" id="WIM85943.1"/>
    </source>
</evidence>
<dbReference type="EMBL" id="CP126981">
    <property type="protein sequence ID" value="WIM85943.1"/>
    <property type="molecule type" value="Genomic_DNA"/>
</dbReference>
<reference evidence="2 3" key="1">
    <citation type="journal article" date="2023" name="Microbiol. Resour. Announc.">
        <title>Complete Genome Sequence of Mycobacterium wuenschmanii, a novel Nontuberculous Mycobacterium Isolated from a captive population of Amazon Milk Frogs.</title>
        <authorList>
            <person name="Hicks J."/>
            <person name="Zeineldin M."/>
            <person name="Ward H."/>
            <person name="Wuenschmann A."/>
            <person name="Camp P."/>
            <person name="Farrell D."/>
            <person name="Lehman K."/>
            <person name="Thacker T."/>
            <person name="Cuthbert E."/>
        </authorList>
    </citation>
    <scope>NUCLEOTIDE SEQUENCE [LARGE SCALE GENOMIC DNA]</scope>
    <source>
        <strain evidence="2 3">Wuenschmanii</strain>
    </source>
</reference>
<dbReference type="InterPro" id="IPR003593">
    <property type="entry name" value="AAA+_ATPase"/>
</dbReference>
<dbReference type="GO" id="GO:0005524">
    <property type="term" value="F:ATP binding"/>
    <property type="evidence" value="ECO:0007669"/>
    <property type="project" value="UniProtKB-KW"/>
</dbReference>
<dbReference type="SMART" id="SM00382">
    <property type="entry name" value="AAA"/>
    <property type="match status" value="1"/>
</dbReference>
<dbReference type="SUPFAM" id="SSF52540">
    <property type="entry name" value="P-loop containing nucleoside triphosphate hydrolases"/>
    <property type="match status" value="1"/>
</dbReference>
<accession>A0ABY8VUW4</accession>
<keyword evidence="3" id="KW-1185">Reference proteome</keyword>
<sequence>MTLSDDELIEPMDDVADGPRLRRRNITDVDAWLAGLDSAILQTLHALGELLTGVFETQASGENAERFTARCLDVADCGHLLDESRPLNGVSRLTDAIALAEWIDEYSESCEIGSGHFNGSPPRWTQTEVGGRLYRYPSCLRVHFPPGTLLDDAGCVIGIAEGMMHQAQLSVYVRPHVQKQARDVLDRLAERGRELNPYRGRALRATYTDGLSLTIIDLPSTASRRTVIVPADVWAEVDLSVTAVRDRHAVLNAHGLGTRRGVLLCGPPGTGKSAVSAVIANELVGEFSVIYVEAQAGAALLTVVVEEAQRLGGPVLLVVEDVDLWCQRRGVGGGAGLSELLQAMDIQPEARILTLASTNDPATLDAAAIRTGRFDSIVAVGYPDRGDAARIVAAFSRGLPGGGTVDSAAVAAAMPEQTSGSDIREIVRRALLANEDGYVSTARLLAEVGSGRYRTATPEGLYL</sequence>
<gene>
    <name evidence="2" type="ORF">PT015_13455</name>
</gene>
<dbReference type="RefSeq" id="WP_285185106.1">
    <property type="nucleotide sequence ID" value="NZ_CP126981.1"/>
</dbReference>
<dbReference type="CDD" id="cd19481">
    <property type="entry name" value="RecA-like_protease"/>
    <property type="match status" value="1"/>
</dbReference>
<protein>
    <submittedName>
        <fullName evidence="2">ATP-binding protein</fullName>
    </submittedName>
</protein>
<dbReference type="Gene3D" id="3.40.50.300">
    <property type="entry name" value="P-loop containing nucleotide triphosphate hydrolases"/>
    <property type="match status" value="1"/>
</dbReference>
<dbReference type="Gene3D" id="1.10.8.60">
    <property type="match status" value="1"/>
</dbReference>
<evidence type="ECO:0000259" key="1">
    <source>
        <dbReference type="SMART" id="SM00382"/>
    </source>
</evidence>
<feature type="domain" description="AAA+ ATPase" evidence="1">
    <location>
        <begin position="258"/>
        <end position="384"/>
    </location>
</feature>
<evidence type="ECO:0000313" key="3">
    <source>
        <dbReference type="Proteomes" id="UP001236585"/>
    </source>
</evidence>
<dbReference type="InterPro" id="IPR027417">
    <property type="entry name" value="P-loop_NTPase"/>
</dbReference>
<dbReference type="Proteomes" id="UP001236585">
    <property type="component" value="Chromosome"/>
</dbReference>
<keyword evidence="2" id="KW-0067">ATP-binding</keyword>